<evidence type="ECO:0000256" key="3">
    <source>
        <dbReference type="ARBA" id="ARBA00022448"/>
    </source>
</evidence>
<comment type="subcellular location">
    <subcellularLocation>
        <location evidence="1">Endomembrane system</location>
    </subcellularLocation>
</comment>
<feature type="domain" description="Clathrin/coatomer adaptor adaptin-like N-terminal" evidence="8">
    <location>
        <begin position="15"/>
        <end position="533"/>
    </location>
</feature>
<keyword evidence="3 6" id="KW-0813">Transport</keyword>
<gene>
    <name evidence="9" type="primary">APL2</name>
    <name evidence="9" type="ORF">H2200_004866</name>
</gene>
<evidence type="ECO:0000313" key="10">
    <source>
        <dbReference type="Proteomes" id="UP001172673"/>
    </source>
</evidence>
<dbReference type="PANTHER" id="PTHR11134">
    <property type="entry name" value="ADAPTOR COMPLEX SUBUNIT BETA FAMILY MEMBER"/>
    <property type="match status" value="1"/>
</dbReference>
<dbReference type="GO" id="GO:0012505">
    <property type="term" value="C:endomembrane system"/>
    <property type="evidence" value="ECO:0007669"/>
    <property type="project" value="UniProtKB-SubCell"/>
</dbReference>
<evidence type="ECO:0000256" key="1">
    <source>
        <dbReference type="ARBA" id="ARBA00004308"/>
    </source>
</evidence>
<dbReference type="FunFam" id="1.25.10.10:FF:000058">
    <property type="entry name" value="AP complex subunit beta"/>
    <property type="match status" value="1"/>
</dbReference>
<evidence type="ECO:0000256" key="2">
    <source>
        <dbReference type="ARBA" id="ARBA00006613"/>
    </source>
</evidence>
<evidence type="ECO:0000256" key="7">
    <source>
        <dbReference type="SAM" id="MobiDB-lite"/>
    </source>
</evidence>
<dbReference type="InterPro" id="IPR002553">
    <property type="entry name" value="Clathrin/coatomer_adapt-like_N"/>
</dbReference>
<dbReference type="GO" id="GO:0016192">
    <property type="term" value="P:vesicle-mediated transport"/>
    <property type="evidence" value="ECO:0007669"/>
    <property type="project" value="InterPro"/>
</dbReference>
<evidence type="ECO:0000256" key="6">
    <source>
        <dbReference type="PIRNR" id="PIRNR002291"/>
    </source>
</evidence>
<evidence type="ECO:0000256" key="4">
    <source>
        <dbReference type="ARBA" id="ARBA00022927"/>
    </source>
</evidence>
<evidence type="ECO:0000313" key="9">
    <source>
        <dbReference type="EMBL" id="KAJ9611682.1"/>
    </source>
</evidence>
<accession>A0AA38XDZ6</accession>
<keyword evidence="5 6" id="KW-0472">Membrane</keyword>
<dbReference type="InterPro" id="IPR016342">
    <property type="entry name" value="AP_complex_bsu_1_2_4"/>
</dbReference>
<dbReference type="InterPro" id="IPR026739">
    <property type="entry name" value="AP_beta"/>
</dbReference>
<dbReference type="PIRSF" id="PIRSF002291">
    <property type="entry name" value="AP_complex_beta"/>
    <property type="match status" value="1"/>
</dbReference>
<dbReference type="Gene3D" id="1.25.10.10">
    <property type="entry name" value="Leucine-rich Repeat Variant"/>
    <property type="match status" value="1"/>
</dbReference>
<keyword evidence="10" id="KW-1185">Reference proteome</keyword>
<reference evidence="9" key="1">
    <citation type="submission" date="2022-10" db="EMBL/GenBank/DDBJ databases">
        <title>Culturing micro-colonial fungi from biological soil crusts in the Mojave desert and describing Neophaeococcomyces mojavensis, and introducing the new genera and species Taxawa tesnikishii.</title>
        <authorList>
            <person name="Kurbessoian T."/>
            <person name="Stajich J.E."/>
        </authorList>
    </citation>
    <scope>NUCLEOTIDE SEQUENCE</scope>
    <source>
        <strain evidence="9">TK_41</strain>
    </source>
</reference>
<dbReference type="InterPro" id="IPR011989">
    <property type="entry name" value="ARM-like"/>
</dbReference>
<dbReference type="EMBL" id="JAPDRK010000006">
    <property type="protein sequence ID" value="KAJ9611682.1"/>
    <property type="molecule type" value="Genomic_DNA"/>
</dbReference>
<dbReference type="SUPFAM" id="SSF48371">
    <property type="entry name" value="ARM repeat"/>
    <property type="match status" value="1"/>
</dbReference>
<feature type="region of interest" description="Disordered" evidence="7">
    <location>
        <begin position="697"/>
        <end position="747"/>
    </location>
</feature>
<evidence type="ECO:0000256" key="5">
    <source>
        <dbReference type="ARBA" id="ARBA00023136"/>
    </source>
</evidence>
<name>A0AA38XDZ6_9EURO</name>
<organism evidence="9 10">
    <name type="scientific">Cladophialophora chaetospira</name>
    <dbReference type="NCBI Taxonomy" id="386627"/>
    <lineage>
        <taxon>Eukaryota</taxon>
        <taxon>Fungi</taxon>
        <taxon>Dikarya</taxon>
        <taxon>Ascomycota</taxon>
        <taxon>Pezizomycotina</taxon>
        <taxon>Eurotiomycetes</taxon>
        <taxon>Chaetothyriomycetidae</taxon>
        <taxon>Chaetothyriales</taxon>
        <taxon>Herpotrichiellaceae</taxon>
        <taxon>Cladophialophora</taxon>
    </lineage>
</organism>
<evidence type="ECO:0000259" key="8">
    <source>
        <dbReference type="Pfam" id="PF01602"/>
    </source>
</evidence>
<dbReference type="InterPro" id="IPR016024">
    <property type="entry name" value="ARM-type_fold"/>
</dbReference>
<proteinExistence type="inferred from homology"/>
<keyword evidence="4 6" id="KW-0653">Protein transport</keyword>
<dbReference type="Pfam" id="PF01602">
    <property type="entry name" value="Adaptin_N"/>
    <property type="match status" value="1"/>
</dbReference>
<dbReference type="GO" id="GO:0006886">
    <property type="term" value="P:intracellular protein transport"/>
    <property type="evidence" value="ECO:0007669"/>
    <property type="project" value="InterPro"/>
</dbReference>
<dbReference type="GO" id="GO:0030117">
    <property type="term" value="C:membrane coat"/>
    <property type="evidence" value="ECO:0007669"/>
    <property type="project" value="InterPro"/>
</dbReference>
<dbReference type="Proteomes" id="UP001172673">
    <property type="component" value="Unassembled WGS sequence"/>
</dbReference>
<sequence length="747" mass="81934">MAMNRVRNAFAPPRKGETFELRAGLVSQYAYERKEAIQKTIMAMTLGKDVSQLFPDVLKNIATADLDQKKLVYLYLMNYAKSHPDLCILAVNTFVQDSEDPNPLIRALAIRTMGCIRVDKMIDYMEEPLRKTLRDESPYVRKTAAICVAKLFDLNPTMCLENGFLETLQELIGDPNPMVVANSVQALAEINESAPETNALQISPNALKKLLMALNECTEWGRVTLLSTLADYKAQDVKEAEHICERVTPQFQHVNSSVVVSAVKAVFLHMRYLPQETQKSYLKKMAPPLVTLVSSAPEVQYVALRNIDLLLQKQPDILSKEIRVFFCKYNDPPYVKFQKLEIMVRIANEQNVDQLLAELKEYALEVDMDFVKRAVKAIGQVAIKIESASERCVNALMDLINTKVNYVVQEVIVVIKDIFRKYPGYEGIIPTLCKCIDELDEPNARGSLIWIVGEYAEKISNAGDILGGFVDGFAEEFSQTQLQILTAVVKLFLKRPQAAQGLVQKVLNAATADSDNPDIRDRAYVYWRLLSNTSDQNAPKNIVLSEKPPITTTIESLPPQLLDRLLGELSTLASVYHKPPEQFIGQGRYGADAVQQAAIEEQKENARENPLAAAAAAAAVQGKAPESGNNIENLLDIDFDGAAPASAMEKPTDGLSGLEGLAGTPQRVASPTVAQPAVANNMDDLLGVFGNGGSSTVPSSSGFGGMSDSDILNGFASMDLSHSQPPPPKQQLTKPGSGGASEDLLSL</sequence>
<comment type="similarity">
    <text evidence="2 6">Belongs to the adaptor complexes large subunit family.</text>
</comment>
<dbReference type="AlphaFoldDB" id="A0AA38XDZ6"/>
<comment type="caution">
    <text evidence="9">The sequence shown here is derived from an EMBL/GenBank/DDBJ whole genome shotgun (WGS) entry which is preliminary data.</text>
</comment>
<dbReference type="GO" id="GO:0030276">
    <property type="term" value="F:clathrin binding"/>
    <property type="evidence" value="ECO:0007669"/>
    <property type="project" value="InterPro"/>
</dbReference>
<comment type="function">
    <text evidence="6">Adaptins are components of the adaptor complexes which link clathrin to receptors in coated vesicles. Clathrin-associated protein complexes are believed to interact with the cytoplasmic tails of membrane proteins, leading to their selection and concentration.</text>
</comment>
<protein>
    <recommendedName>
        <fullName evidence="6">AP complex subunit beta</fullName>
    </recommendedName>
</protein>